<name>A0A0S6VVY5_9BACT</name>
<dbReference type="AlphaFoldDB" id="A0A0S6VVY5"/>
<evidence type="ECO:0000313" key="1">
    <source>
        <dbReference type="EMBL" id="GAK50340.1"/>
    </source>
</evidence>
<accession>A0A0S6VVY5</accession>
<gene>
    <name evidence="1" type="ORF">U14_01568</name>
</gene>
<reference evidence="1" key="1">
    <citation type="journal article" date="2015" name="PeerJ">
        <title>First genomic representation of candidate bacterial phylum KSB3 points to enhanced environmental sensing as a trigger of wastewater bulking.</title>
        <authorList>
            <person name="Sekiguchi Y."/>
            <person name="Ohashi A."/>
            <person name="Parks D.H."/>
            <person name="Yamauchi T."/>
            <person name="Tyson G.W."/>
            <person name="Hugenholtz P."/>
        </authorList>
    </citation>
    <scope>NUCLEOTIDE SEQUENCE [LARGE SCALE GENOMIC DNA]</scope>
</reference>
<dbReference type="STRING" id="1499966.U14_01568"/>
<organism evidence="1">
    <name type="scientific">Candidatus Moduliflexus flocculans</name>
    <dbReference type="NCBI Taxonomy" id="1499966"/>
    <lineage>
        <taxon>Bacteria</taxon>
        <taxon>Candidatus Moduliflexota</taxon>
        <taxon>Candidatus Moduliflexia</taxon>
        <taxon>Candidatus Moduliflexales</taxon>
        <taxon>Candidatus Moduliflexaceae</taxon>
    </lineage>
</organism>
<evidence type="ECO:0000313" key="2">
    <source>
        <dbReference type="Proteomes" id="UP000030700"/>
    </source>
</evidence>
<dbReference type="EMBL" id="DF820456">
    <property type="protein sequence ID" value="GAK50340.1"/>
    <property type="molecule type" value="Genomic_DNA"/>
</dbReference>
<proteinExistence type="predicted"/>
<keyword evidence="2" id="KW-1185">Reference proteome</keyword>
<dbReference type="Proteomes" id="UP000030700">
    <property type="component" value="Unassembled WGS sequence"/>
</dbReference>
<sequence length="135" mass="15680">MVVTGHRNHFNAHDFYVHSFYIVAPDGELESIEINDAARDPQKAEFVIYTSPFDRECIVSTLRLVRLNGMKELVLIKAYRQIESSYADPARTFFNLYQLIYDDDEDRYLYIKTQTLETAAPYLSAVEAFQELGIQ</sequence>
<protein>
    <submittedName>
        <fullName evidence="1">Uncharacterized protein</fullName>
    </submittedName>
</protein>
<dbReference type="HOGENOM" id="CLU_1881645_0_0_0"/>